<dbReference type="STRING" id="745776.DGo_CA2917"/>
<dbReference type="HOGENOM" id="CLU_569529_0_0_0"/>
<feature type="compositionally biased region" description="Low complexity" evidence="1">
    <location>
        <begin position="129"/>
        <end position="179"/>
    </location>
</feature>
<dbReference type="RefSeq" id="WP_014686324.1">
    <property type="nucleotide sequence ID" value="NC_017790.1"/>
</dbReference>
<sequence length="445" mass="47360">MRYIITRSCLQEGGMRLLKYNEALFPESGPATFVDDRGEEYAVQIDRDQARVLGLGRLFHRHNLGVNDVMIVTALEAGRYGVETVVKPYAQAPAPQQRETVCAPTPETRRVVVSSTPHVREVRTQTVQAVPAASGPVPQPAPAAQTQVAPPQTTQPQPAPSAPAQTAATPAVTGPAVQASTPRREERAAPVAAQAQPVVQAQPAARAVAAPEVPATVPAVLGDSDEDHVSEFARLCGYRLEFPAPGLMRLKADLGPQYGYSVLLAASEDAARRPEWTGGNDDHHLLLCAESQRPAGYNRLTREALSALSEHARLAPLSPVDLRGYWRAGSVDLESAASVAELVSAHLAQRGTFSFVLLTLAQQPAHSVVSVPRLAERLGSGVNTAELHTVLDTLTRAPFLALTPLPGGQYLLRTGVGDLLGDLADYAQGVRRRVRTPVGAGHVNA</sequence>
<proteinExistence type="predicted"/>
<evidence type="ECO:0000313" key="2">
    <source>
        <dbReference type="EMBL" id="AFD26844.1"/>
    </source>
</evidence>
<keyword evidence="3" id="KW-1185">Reference proteome</keyword>
<feature type="region of interest" description="Disordered" evidence="1">
    <location>
        <begin position="129"/>
        <end position="197"/>
    </location>
</feature>
<organism evidence="2 3">
    <name type="scientific">Deinococcus gobiensis (strain DSM 21396 / JCM 16679 / CGMCC 1.7299 / I-0)</name>
    <dbReference type="NCBI Taxonomy" id="745776"/>
    <lineage>
        <taxon>Bacteria</taxon>
        <taxon>Thermotogati</taxon>
        <taxon>Deinococcota</taxon>
        <taxon>Deinococci</taxon>
        <taxon>Deinococcales</taxon>
        <taxon>Deinococcaceae</taxon>
        <taxon>Deinococcus</taxon>
    </lineage>
</organism>
<dbReference type="Proteomes" id="UP000007575">
    <property type="component" value="Chromosome"/>
</dbReference>
<name>H8GVX9_DEIGI</name>
<protein>
    <submittedName>
        <fullName evidence="2">Uncharacterized protein</fullName>
    </submittedName>
</protein>
<evidence type="ECO:0000313" key="3">
    <source>
        <dbReference type="Proteomes" id="UP000007575"/>
    </source>
</evidence>
<dbReference type="EMBL" id="CP002191">
    <property type="protein sequence ID" value="AFD26844.1"/>
    <property type="molecule type" value="Genomic_DNA"/>
</dbReference>
<dbReference type="OrthoDB" id="59236at2"/>
<evidence type="ECO:0000256" key="1">
    <source>
        <dbReference type="SAM" id="MobiDB-lite"/>
    </source>
</evidence>
<gene>
    <name evidence="2" type="ordered locus">DGo_CA2917</name>
</gene>
<dbReference type="AlphaFoldDB" id="H8GVX9"/>
<dbReference type="PATRIC" id="fig|745776.4.peg.2994"/>
<dbReference type="KEGG" id="dgo:DGo_CA2917"/>
<reference evidence="2 3" key="1">
    <citation type="journal article" date="2012" name="PLoS ONE">
        <title>Genome sequence and transcriptome analysis of the radioresistant bacterium Deinococcus gobiensis: insights into the extreme environmental adaptations.</title>
        <authorList>
            <person name="Yuan M."/>
            <person name="Chen M."/>
            <person name="Zhang W."/>
            <person name="Lu W."/>
            <person name="Wang J."/>
            <person name="Yang M."/>
            <person name="Zhao P."/>
            <person name="Tang R."/>
            <person name="Li X."/>
            <person name="Hao Y."/>
            <person name="Zhou Z."/>
            <person name="Zhan Y."/>
            <person name="Yu H."/>
            <person name="Teng C."/>
            <person name="Yan Y."/>
            <person name="Ping S."/>
            <person name="Wang Y."/>
            <person name="Lin M."/>
        </authorList>
    </citation>
    <scope>NUCLEOTIDE SEQUENCE [LARGE SCALE GENOMIC DNA]</scope>
    <source>
        <strain evidence="2 3">I-0</strain>
    </source>
</reference>
<accession>H8GVX9</accession>